<proteinExistence type="predicted"/>
<evidence type="ECO:0000313" key="4">
    <source>
        <dbReference type="Proteomes" id="UP000054805"/>
    </source>
</evidence>
<dbReference type="Proteomes" id="UP000054805">
    <property type="component" value="Unassembled WGS sequence"/>
</dbReference>
<gene>
    <name evidence="1" type="ORF">T4A_502</name>
    <name evidence="2" type="ORF">T4B_10252</name>
</gene>
<accession>A0A0V1JI56</accession>
<keyword evidence="4" id="KW-1185">Reference proteome</keyword>
<dbReference type="AlphaFoldDB" id="A0A0V1JI56"/>
<reference evidence="3 4" key="1">
    <citation type="submission" date="2015-01" db="EMBL/GenBank/DDBJ databases">
        <title>Evolution of Trichinella species and genotypes.</title>
        <authorList>
            <person name="Korhonen P.K."/>
            <person name="Edoardo P."/>
            <person name="Giuseppe L.R."/>
            <person name="Gasser R.B."/>
        </authorList>
    </citation>
    <scope>NUCLEOTIDE SEQUENCE [LARGE SCALE GENOMIC DNA]</scope>
    <source>
        <strain evidence="1">ISS13</strain>
        <strain evidence="2">ISS588</strain>
    </source>
</reference>
<sequence>MYNDAVKCQVHTLFQWTSRCMCLTLHSIAAMNQNFFLHLLRQKKIEILFKTADYFDRNQSQDK</sequence>
<name>A0A0V1JI56_TRIPS</name>
<dbReference type="EMBL" id="JYDR01000009">
    <property type="protein sequence ID" value="KRY76861.1"/>
    <property type="molecule type" value="Genomic_DNA"/>
</dbReference>
<comment type="caution">
    <text evidence="2">The sequence shown here is derived from an EMBL/GenBank/DDBJ whole genome shotgun (WGS) entry which is preliminary data.</text>
</comment>
<evidence type="ECO:0000313" key="2">
    <source>
        <dbReference type="EMBL" id="KRZ34573.1"/>
    </source>
</evidence>
<evidence type="ECO:0000313" key="1">
    <source>
        <dbReference type="EMBL" id="KRY76861.1"/>
    </source>
</evidence>
<dbReference type="EMBL" id="JYDS01000003">
    <property type="protein sequence ID" value="KRZ34573.1"/>
    <property type="molecule type" value="Genomic_DNA"/>
</dbReference>
<protein>
    <submittedName>
        <fullName evidence="2">Uncharacterized protein</fullName>
    </submittedName>
</protein>
<dbReference type="Proteomes" id="UP000054632">
    <property type="component" value="Unassembled WGS sequence"/>
</dbReference>
<organism evidence="2 4">
    <name type="scientific">Trichinella pseudospiralis</name>
    <name type="common">Parasitic roundworm</name>
    <dbReference type="NCBI Taxonomy" id="6337"/>
    <lineage>
        <taxon>Eukaryota</taxon>
        <taxon>Metazoa</taxon>
        <taxon>Ecdysozoa</taxon>
        <taxon>Nematoda</taxon>
        <taxon>Enoplea</taxon>
        <taxon>Dorylaimia</taxon>
        <taxon>Trichinellida</taxon>
        <taxon>Trichinellidae</taxon>
        <taxon>Trichinella</taxon>
    </lineage>
</organism>
<evidence type="ECO:0000313" key="3">
    <source>
        <dbReference type="Proteomes" id="UP000054632"/>
    </source>
</evidence>